<dbReference type="AlphaFoldDB" id="B6GXV9"/>
<dbReference type="VEuPathDB" id="FungiDB:PCH_Pc12g00760"/>
<dbReference type="Proteomes" id="UP000000724">
    <property type="component" value="Contig Pc00c12"/>
</dbReference>
<protein>
    <submittedName>
        <fullName evidence="1">Uncharacterized protein</fullName>
    </submittedName>
</protein>
<dbReference type="EMBL" id="AM920427">
    <property type="protein sequence ID" value="CAP79703.1"/>
    <property type="molecule type" value="Genomic_DNA"/>
</dbReference>
<reference evidence="1 2" key="1">
    <citation type="journal article" date="2008" name="Nat. Biotechnol.">
        <title>Genome sequencing and analysis of the filamentous fungus Penicillium chrysogenum.</title>
        <authorList>
            <person name="van den Berg M.A."/>
            <person name="Albang R."/>
            <person name="Albermann K."/>
            <person name="Badger J.H."/>
            <person name="Daran J.-M."/>
            <person name="Driessen A.J.M."/>
            <person name="Garcia-Estrada C."/>
            <person name="Fedorova N.D."/>
            <person name="Harris D.M."/>
            <person name="Heijne W.H.M."/>
            <person name="Joardar V.S."/>
            <person name="Kiel J.A.K.W."/>
            <person name="Kovalchuk A."/>
            <person name="Martin J.F."/>
            <person name="Nierman W.C."/>
            <person name="Nijland J.G."/>
            <person name="Pronk J.T."/>
            <person name="Roubos J.A."/>
            <person name="van der Klei I.J."/>
            <person name="van Peij N.N.M.E."/>
            <person name="Veenhuis M."/>
            <person name="von Doehren H."/>
            <person name="Wagner C."/>
            <person name="Wortman J.R."/>
            <person name="Bovenberg R.A.L."/>
        </authorList>
    </citation>
    <scope>NUCLEOTIDE SEQUENCE [LARGE SCALE GENOMIC DNA]</scope>
    <source>
        <strain evidence="2">ATCC 28089 / DSM 1075 / NRRL 1951 / Wisconsin 54-1255</strain>
    </source>
</reference>
<sequence length="317" mass="36025">MDTLTVQQMALSTLEGRRDTPNRGLPQDKETPLVMRLKLAEGASLYEARVSVGPGQCFGPEDTRDMPSFLFRICLPGPLIPPWMRALEFEHESDGPAPVVKAKRLETGASVQKSGPVPSRRTVICRTKAVKRRGAERSDNPYLRLRFIYCSPFHLVTLATFDRSSINHHLSEDRYQMQAITRLVRHPAKVVQGCFSLFIYTGITWFQIPFACYKEGTSVDSHPAIERDLCYQFEAECAAQIHVQTNINHPRKQRNPQIPQVKGKPFQHRMSDLAILPVRRLRRRAKINSPERNGFVFDIPGAFALTRRVQSGAYEDP</sequence>
<gene>
    <name evidence="1" type="ORF">Pc12g00760</name>
    <name evidence="1" type="ORF">PCH_Pc12g00760</name>
</gene>
<name>B6GXV9_PENRW</name>
<keyword evidence="2" id="KW-1185">Reference proteome</keyword>
<accession>B6GXV9</accession>
<organism evidence="1 2">
    <name type="scientific">Penicillium rubens (strain ATCC 28089 / DSM 1075 / NRRL 1951 / Wisconsin 54-1255)</name>
    <name type="common">Penicillium chrysogenum</name>
    <dbReference type="NCBI Taxonomy" id="500485"/>
    <lineage>
        <taxon>Eukaryota</taxon>
        <taxon>Fungi</taxon>
        <taxon>Dikarya</taxon>
        <taxon>Ascomycota</taxon>
        <taxon>Pezizomycotina</taxon>
        <taxon>Eurotiomycetes</taxon>
        <taxon>Eurotiomycetidae</taxon>
        <taxon>Eurotiales</taxon>
        <taxon>Aspergillaceae</taxon>
        <taxon>Penicillium</taxon>
        <taxon>Penicillium chrysogenum species complex</taxon>
    </lineage>
</organism>
<evidence type="ECO:0000313" key="1">
    <source>
        <dbReference type="EMBL" id="CAP79703.1"/>
    </source>
</evidence>
<dbReference type="HOGENOM" id="CLU_877436_0_0_1"/>
<proteinExistence type="predicted"/>
<evidence type="ECO:0000313" key="2">
    <source>
        <dbReference type="Proteomes" id="UP000000724"/>
    </source>
</evidence>